<comment type="caution">
    <text evidence="1">The sequence shown here is derived from an EMBL/GenBank/DDBJ whole genome shotgun (WGS) entry which is preliminary data.</text>
</comment>
<accession>A0A7J6VR18</accession>
<proteinExistence type="predicted"/>
<keyword evidence="2" id="KW-1185">Reference proteome</keyword>
<reference evidence="1 2" key="1">
    <citation type="submission" date="2020-06" db="EMBL/GenBank/DDBJ databases">
        <title>Transcriptomic and genomic resources for Thalictrum thalictroides and T. hernandezii: Facilitating candidate gene discovery in an emerging model plant lineage.</title>
        <authorList>
            <person name="Arias T."/>
            <person name="Riano-Pachon D.M."/>
            <person name="Di Stilio V.S."/>
        </authorList>
    </citation>
    <scope>NUCLEOTIDE SEQUENCE [LARGE SCALE GENOMIC DNA]</scope>
    <source>
        <strain evidence="2">cv. WT478/WT964</strain>
        <tissue evidence="1">Leaves</tissue>
    </source>
</reference>
<dbReference type="EMBL" id="JABWDY010028961">
    <property type="protein sequence ID" value="KAF5186675.1"/>
    <property type="molecule type" value="Genomic_DNA"/>
</dbReference>
<organism evidence="1 2">
    <name type="scientific">Thalictrum thalictroides</name>
    <name type="common">Rue-anemone</name>
    <name type="synonym">Anemone thalictroides</name>
    <dbReference type="NCBI Taxonomy" id="46969"/>
    <lineage>
        <taxon>Eukaryota</taxon>
        <taxon>Viridiplantae</taxon>
        <taxon>Streptophyta</taxon>
        <taxon>Embryophyta</taxon>
        <taxon>Tracheophyta</taxon>
        <taxon>Spermatophyta</taxon>
        <taxon>Magnoliopsida</taxon>
        <taxon>Ranunculales</taxon>
        <taxon>Ranunculaceae</taxon>
        <taxon>Thalictroideae</taxon>
        <taxon>Thalictrum</taxon>
    </lineage>
</organism>
<dbReference type="AlphaFoldDB" id="A0A7J6VR18"/>
<sequence length="152" mass="17718">MEPVSIFRDKFKFSRYFNIPNFEGISPLNIFWLRSRTCWRETKLPNSDGMLPLNLLFLKFKYNNLEQSTISLGISPLKLFTDKSKVYRPLNLPNSFGRFPSRLLPLKLSFNKVVKLPSSLGISPIKLFIEISRFPSFFKPFNPLGIRPVMLL</sequence>
<dbReference type="Proteomes" id="UP000554482">
    <property type="component" value="Unassembled WGS sequence"/>
</dbReference>
<evidence type="ECO:0000313" key="1">
    <source>
        <dbReference type="EMBL" id="KAF5186675.1"/>
    </source>
</evidence>
<protein>
    <submittedName>
        <fullName evidence="1">Uncharacterized protein</fullName>
    </submittedName>
</protein>
<evidence type="ECO:0000313" key="2">
    <source>
        <dbReference type="Proteomes" id="UP000554482"/>
    </source>
</evidence>
<name>A0A7J6VR18_THATH</name>
<gene>
    <name evidence="1" type="ORF">FRX31_023738</name>
</gene>